<dbReference type="Proteomes" id="UP000483672">
    <property type="component" value="Unassembled WGS sequence"/>
</dbReference>
<evidence type="ECO:0000313" key="6">
    <source>
        <dbReference type="Proteomes" id="UP000483672"/>
    </source>
</evidence>
<dbReference type="EMBL" id="WIWS01000021">
    <property type="protein sequence ID" value="KAF3223994.1"/>
    <property type="molecule type" value="Genomic_DNA"/>
</dbReference>
<proteinExistence type="predicted"/>
<comment type="caution">
    <text evidence="4">The sequence shown here is derived from an EMBL/GenBank/DDBJ whole genome shotgun (WGS) entry which is preliminary data.</text>
</comment>
<organism evidence="4 5">
    <name type="scientific">Orbilia oligospora</name>
    <name type="common">Nematode-trapping fungus</name>
    <name type="synonym">Arthrobotrys oligospora</name>
    <dbReference type="NCBI Taxonomy" id="2813651"/>
    <lineage>
        <taxon>Eukaryota</taxon>
        <taxon>Fungi</taxon>
        <taxon>Dikarya</taxon>
        <taxon>Ascomycota</taxon>
        <taxon>Pezizomycotina</taxon>
        <taxon>Orbiliomycetes</taxon>
        <taxon>Orbiliales</taxon>
        <taxon>Orbiliaceae</taxon>
        <taxon>Orbilia</taxon>
    </lineage>
</organism>
<evidence type="ECO:0000313" key="4">
    <source>
        <dbReference type="EMBL" id="KAF3223994.1"/>
    </source>
</evidence>
<dbReference type="AlphaFoldDB" id="A0A6G1LTJ4"/>
<accession>A0A6G1LTJ4</accession>
<dbReference type="EMBL" id="WIPF01000095">
    <property type="protein sequence ID" value="KAF3210266.1"/>
    <property type="molecule type" value="Genomic_DNA"/>
</dbReference>
<sequence>MWANSILITSAILAMIAAISLPQEPGTSNVDIIPKLAGNISEPSHNMTEISPKRAGEIPPSFFYKDGHMKVRCNSPDWAYRIPPREVPNMHITFDDWTDWTLVKYEAAMVHIRSRQLGCYACRCDENGGLYGVPLHDRKKGDPGGLSRKCWTQLAANRCSVMLGCFCTADLVSRVPENRNLPISVLQEALDSIPDSVQGHNADFTWNYGSGTLRFSQPRRYLDPDTAEPYYLEGPDIGMNQAYYQEFRRRFGIPIKIYGEEANLSGSGSGDSGGGGDGDPGGSGSGSGSGSGGPGGSGDGNPGGSGSSGVARAK</sequence>
<evidence type="ECO:0000256" key="2">
    <source>
        <dbReference type="SAM" id="SignalP"/>
    </source>
</evidence>
<evidence type="ECO:0000256" key="1">
    <source>
        <dbReference type="SAM" id="MobiDB-lite"/>
    </source>
</evidence>
<feature type="chain" id="PRO_5041172455" evidence="2">
    <location>
        <begin position="23"/>
        <end position="314"/>
    </location>
</feature>
<protein>
    <submittedName>
        <fullName evidence="4">Uncharacterized protein</fullName>
    </submittedName>
</protein>
<feature type="region of interest" description="Disordered" evidence="1">
    <location>
        <begin position="264"/>
        <end position="314"/>
    </location>
</feature>
<gene>
    <name evidence="4" type="ORF">TWF106_004640</name>
    <name evidence="3" type="ORF">TWF191_011226</name>
</gene>
<name>A0A6G1LTJ4_ORBOL</name>
<feature type="signal peptide" evidence="2">
    <location>
        <begin position="1"/>
        <end position="22"/>
    </location>
</feature>
<feature type="compositionally biased region" description="Gly residues" evidence="1">
    <location>
        <begin position="267"/>
        <end position="307"/>
    </location>
</feature>
<evidence type="ECO:0000313" key="3">
    <source>
        <dbReference type="EMBL" id="KAF3210266.1"/>
    </source>
</evidence>
<keyword evidence="2" id="KW-0732">Signal</keyword>
<reference evidence="5 6" key="1">
    <citation type="submission" date="2019-06" db="EMBL/GenBank/DDBJ databases">
        <authorList>
            <person name="Palmer J.M."/>
        </authorList>
    </citation>
    <scope>NUCLEOTIDE SEQUENCE [LARGE SCALE GENOMIC DNA]</scope>
    <source>
        <strain evidence="4 5">TWF106</strain>
        <strain evidence="3 6">TWF191</strain>
    </source>
</reference>
<evidence type="ECO:0000313" key="5">
    <source>
        <dbReference type="Proteomes" id="UP000472727"/>
    </source>
</evidence>
<dbReference type="Proteomes" id="UP000472727">
    <property type="component" value="Unassembled WGS sequence"/>
</dbReference>